<evidence type="ECO:0000256" key="2">
    <source>
        <dbReference type="SAM" id="MobiDB-lite"/>
    </source>
</evidence>
<evidence type="ECO:0000313" key="5">
    <source>
        <dbReference type="Proteomes" id="UP000241546"/>
    </source>
</evidence>
<sequence length="522" mass="57967">MDFFNSVSFHTRTMRILNQLHIPGLTVAIVHGKATASRAFGMLSLTPQNPPSVGKPMTTQTLFDIGPASMSLTAAAVALLIADDQFPDVRYDAVMTELLPGQFRMPGKKHTGVTVEDILSHRTGMAPNDDAHIGFGSAYKDNPYTITMNVQNLPTAAPLRSRHMPCSLMYTVASYLVERKVRTSFADFLEGHIFHPLGMTQSNPWLNRARQRGLGDYISPGYWWDPERSEYHCFPKVDSPAAQGAGSIVTNVDDYIKYIRALMNREPPFTEEVYNGLIRPRSIVSQDYETLLPYRSLAVCAAGWEVFHYRGFMVVAHGGRTVGSSATSFFVPALKFGATIFANTGSGAAAGDLLMQEFVDEVMEIPYHQRVAPSLKIHQLSRSGLYSDAFYKKANIRINAKGAPARAKASKQKPGPESAGQKIPLHTYQGKYWSPGWRGIRADIDAQTGQLVIDFSDRLNGFTLALDHVAGQTTFVGQKRYLRGGLGSKMRVEFRLEGDVVQWVGIMLEPELDDYIWFKRSL</sequence>
<dbReference type="InterPro" id="IPR001466">
    <property type="entry name" value="Beta-lactam-related"/>
</dbReference>
<dbReference type="SUPFAM" id="SSF56601">
    <property type="entry name" value="beta-lactamase/transpeptidase-like"/>
    <property type="match status" value="1"/>
</dbReference>
<dbReference type="AlphaFoldDB" id="A0A2T4B8R7"/>
<dbReference type="OrthoDB" id="5946976at2759"/>
<organism evidence="4 5">
    <name type="scientific">Trichoderma citrinoviride</name>
    <dbReference type="NCBI Taxonomy" id="58853"/>
    <lineage>
        <taxon>Eukaryota</taxon>
        <taxon>Fungi</taxon>
        <taxon>Dikarya</taxon>
        <taxon>Ascomycota</taxon>
        <taxon>Pezizomycotina</taxon>
        <taxon>Sordariomycetes</taxon>
        <taxon>Hypocreomycetidae</taxon>
        <taxon>Hypocreales</taxon>
        <taxon>Hypocreaceae</taxon>
        <taxon>Trichoderma</taxon>
    </lineage>
</organism>
<feature type="region of interest" description="Disordered" evidence="2">
    <location>
        <begin position="403"/>
        <end position="422"/>
    </location>
</feature>
<protein>
    <submittedName>
        <fullName evidence="4">Beta-lactamase/transpeptidase-like protein</fullName>
    </submittedName>
</protein>
<evidence type="ECO:0000313" key="4">
    <source>
        <dbReference type="EMBL" id="PTB65688.1"/>
    </source>
</evidence>
<reference evidence="5" key="1">
    <citation type="submission" date="2016-07" db="EMBL/GenBank/DDBJ databases">
        <title>Multiple horizontal gene transfer events from other fungi enriched the ability of initially mycotrophic Trichoderma (Ascomycota) to feed on dead plant biomass.</title>
        <authorList>
            <consortium name="DOE Joint Genome Institute"/>
            <person name="Atanasova L."/>
            <person name="Chenthamara K."/>
            <person name="Zhang J."/>
            <person name="Grujic M."/>
            <person name="Henrissat B."/>
            <person name="Kuo A."/>
            <person name="Aerts A."/>
            <person name="Salamov A."/>
            <person name="Lipzen A."/>
            <person name="Labutti K."/>
            <person name="Barry K."/>
            <person name="Miao Y."/>
            <person name="Rahimi M.J."/>
            <person name="Shen Q."/>
            <person name="Grigoriev I.V."/>
            <person name="Kubicek C.P."/>
            <person name="Druzhinina I.S."/>
        </authorList>
    </citation>
    <scope>NUCLEOTIDE SEQUENCE [LARGE SCALE GENOMIC DNA]</scope>
    <source>
        <strain evidence="5">TUCIM 6016</strain>
    </source>
</reference>
<dbReference type="Gene3D" id="3.40.710.10">
    <property type="entry name" value="DD-peptidase/beta-lactamase superfamily"/>
    <property type="match status" value="1"/>
</dbReference>
<dbReference type="PANTHER" id="PTHR46825">
    <property type="entry name" value="D-ALANYL-D-ALANINE-CARBOXYPEPTIDASE/ENDOPEPTIDASE AMPH"/>
    <property type="match status" value="1"/>
</dbReference>
<dbReference type="RefSeq" id="XP_024749008.1">
    <property type="nucleotide sequence ID" value="XM_024895307.1"/>
</dbReference>
<dbReference type="EMBL" id="KZ680214">
    <property type="protein sequence ID" value="PTB65688.1"/>
    <property type="molecule type" value="Genomic_DNA"/>
</dbReference>
<evidence type="ECO:0000256" key="1">
    <source>
        <dbReference type="ARBA" id="ARBA00038215"/>
    </source>
</evidence>
<feature type="domain" description="Beta-lactamase-related" evidence="3">
    <location>
        <begin position="19"/>
        <end position="347"/>
    </location>
</feature>
<evidence type="ECO:0000259" key="3">
    <source>
        <dbReference type="Pfam" id="PF00144"/>
    </source>
</evidence>
<name>A0A2T4B8R7_9HYPO</name>
<dbReference type="GeneID" id="36603425"/>
<dbReference type="PANTHER" id="PTHR46825:SF9">
    <property type="entry name" value="BETA-LACTAMASE-RELATED DOMAIN-CONTAINING PROTEIN"/>
    <property type="match status" value="1"/>
</dbReference>
<dbReference type="Pfam" id="PF00144">
    <property type="entry name" value="Beta-lactamase"/>
    <property type="match status" value="1"/>
</dbReference>
<gene>
    <name evidence="4" type="ORF">BBK36DRAFT_1169387</name>
</gene>
<keyword evidence="5" id="KW-1185">Reference proteome</keyword>
<accession>A0A2T4B8R7</accession>
<dbReference type="InterPro" id="IPR050491">
    <property type="entry name" value="AmpC-like"/>
</dbReference>
<comment type="similarity">
    <text evidence="1">Belongs to the peptidase S12 family.</text>
</comment>
<dbReference type="Proteomes" id="UP000241546">
    <property type="component" value="Unassembled WGS sequence"/>
</dbReference>
<dbReference type="InterPro" id="IPR012338">
    <property type="entry name" value="Beta-lactam/transpept-like"/>
</dbReference>
<proteinExistence type="inferred from homology"/>